<evidence type="ECO:0000256" key="3">
    <source>
        <dbReference type="PROSITE-ProRule" id="PRU00284"/>
    </source>
</evidence>
<evidence type="ECO:0000259" key="4">
    <source>
        <dbReference type="PROSITE" id="PS50111"/>
    </source>
</evidence>
<evidence type="ECO:0000313" key="6">
    <source>
        <dbReference type="Proteomes" id="UP001595528"/>
    </source>
</evidence>
<dbReference type="RefSeq" id="WP_379898436.1">
    <property type="nucleotide sequence ID" value="NZ_JBHRTR010000013.1"/>
</dbReference>
<comment type="caution">
    <text evidence="5">The sequence shown here is derived from an EMBL/GenBank/DDBJ whole genome shotgun (WGS) entry which is preliminary data.</text>
</comment>
<accession>A0ABV7KVV8</accession>
<organism evidence="5 6">
    <name type="scientific">Marinibaculum pumilum</name>
    <dbReference type="NCBI Taxonomy" id="1766165"/>
    <lineage>
        <taxon>Bacteria</taxon>
        <taxon>Pseudomonadati</taxon>
        <taxon>Pseudomonadota</taxon>
        <taxon>Alphaproteobacteria</taxon>
        <taxon>Rhodospirillales</taxon>
        <taxon>Rhodospirillaceae</taxon>
        <taxon>Marinibaculum</taxon>
    </lineage>
</organism>
<keyword evidence="6" id="KW-1185">Reference proteome</keyword>
<dbReference type="SUPFAM" id="SSF58104">
    <property type="entry name" value="Methyl-accepting chemotaxis protein (MCP) signaling domain"/>
    <property type="match status" value="1"/>
</dbReference>
<dbReference type="InterPro" id="IPR004089">
    <property type="entry name" value="MCPsignal_dom"/>
</dbReference>
<comment type="similarity">
    <text evidence="2">Belongs to the methyl-accepting chemotaxis (MCP) protein family.</text>
</comment>
<keyword evidence="1" id="KW-0145">Chemotaxis</keyword>
<gene>
    <name evidence="5" type="ORF">ACFOGJ_04340</name>
</gene>
<dbReference type="EMBL" id="JBHRTR010000013">
    <property type="protein sequence ID" value="MFC3226444.1"/>
    <property type="molecule type" value="Genomic_DNA"/>
</dbReference>
<sequence length="359" mass="38623">MNVAARPGTTAVAQDADPERIVELTAAVSEIAKEKLASIHAITGRTRILALNALIEAARAGEAGKGFSVVAGEVRDVSDEIERVARALEEELAARVGALEQLGGRIVQHLRGQRLTDLALNAIEIIDRNLYERTCDVRWWATDSAVVAAVADPGEAVARHASERLGVILRAYTVYLDLWICDRKGRVVANGQPGRYPNARGLDVSKESWFQSSMRSRSGDDFAVADIGTNRALGEAPVATYAAAIRRDGRSNGEILGVLAIHFDWGPQAQTVVDGVRLAPEEADRTRVMLLDANGRVIAASDGAGLLQERFPLKHDGRQSGTYTDDKGNTVGFHVTPGYETYRGLGWYGCIVQRGKGGG</sequence>
<dbReference type="PANTHER" id="PTHR43531">
    <property type="entry name" value="PROTEIN ICFG"/>
    <property type="match status" value="1"/>
</dbReference>
<dbReference type="Pfam" id="PF00015">
    <property type="entry name" value="MCPsignal"/>
    <property type="match status" value="1"/>
</dbReference>
<keyword evidence="3" id="KW-0807">Transducer</keyword>
<protein>
    <submittedName>
        <fullName evidence="5">Methyl-accepting chemotaxis protein</fullName>
    </submittedName>
</protein>
<dbReference type="Proteomes" id="UP001595528">
    <property type="component" value="Unassembled WGS sequence"/>
</dbReference>
<dbReference type="PROSITE" id="PS50111">
    <property type="entry name" value="CHEMOTAXIS_TRANSDUC_2"/>
    <property type="match status" value="1"/>
</dbReference>
<evidence type="ECO:0000313" key="5">
    <source>
        <dbReference type="EMBL" id="MFC3226444.1"/>
    </source>
</evidence>
<proteinExistence type="inferred from homology"/>
<evidence type="ECO:0000256" key="1">
    <source>
        <dbReference type="ARBA" id="ARBA00022500"/>
    </source>
</evidence>
<name>A0ABV7KVV8_9PROT</name>
<dbReference type="PANTHER" id="PTHR43531:SF11">
    <property type="entry name" value="METHYL-ACCEPTING CHEMOTAXIS PROTEIN 3"/>
    <property type="match status" value="1"/>
</dbReference>
<dbReference type="Gene3D" id="3.30.450.20">
    <property type="entry name" value="PAS domain"/>
    <property type="match status" value="1"/>
</dbReference>
<dbReference type="InterPro" id="IPR051310">
    <property type="entry name" value="MCP_chemotaxis"/>
</dbReference>
<dbReference type="Gene3D" id="1.10.287.950">
    <property type="entry name" value="Methyl-accepting chemotaxis protein"/>
    <property type="match status" value="1"/>
</dbReference>
<feature type="domain" description="Methyl-accepting transducer" evidence="4">
    <location>
        <begin position="39"/>
        <end position="90"/>
    </location>
</feature>
<evidence type="ECO:0000256" key="2">
    <source>
        <dbReference type="ARBA" id="ARBA00029447"/>
    </source>
</evidence>
<reference evidence="6" key="1">
    <citation type="journal article" date="2019" name="Int. J. Syst. Evol. Microbiol.">
        <title>The Global Catalogue of Microorganisms (GCM) 10K type strain sequencing project: providing services to taxonomists for standard genome sequencing and annotation.</title>
        <authorList>
            <consortium name="The Broad Institute Genomics Platform"/>
            <consortium name="The Broad Institute Genome Sequencing Center for Infectious Disease"/>
            <person name="Wu L."/>
            <person name="Ma J."/>
        </authorList>
    </citation>
    <scope>NUCLEOTIDE SEQUENCE [LARGE SCALE GENOMIC DNA]</scope>
    <source>
        <strain evidence="6">KCTC 42964</strain>
    </source>
</reference>